<dbReference type="AlphaFoldDB" id="A0A1J7JH45"/>
<dbReference type="InParanoid" id="A0A1J7JH45"/>
<dbReference type="OrthoDB" id="2503928at2759"/>
<proteinExistence type="predicted"/>
<feature type="compositionally biased region" description="Acidic residues" evidence="1">
    <location>
        <begin position="155"/>
        <end position="165"/>
    </location>
</feature>
<keyword evidence="4" id="KW-1185">Reference proteome</keyword>
<organism evidence="3 4">
    <name type="scientific">Coniochaeta ligniaria NRRL 30616</name>
    <dbReference type="NCBI Taxonomy" id="1408157"/>
    <lineage>
        <taxon>Eukaryota</taxon>
        <taxon>Fungi</taxon>
        <taxon>Dikarya</taxon>
        <taxon>Ascomycota</taxon>
        <taxon>Pezizomycotina</taxon>
        <taxon>Sordariomycetes</taxon>
        <taxon>Sordariomycetidae</taxon>
        <taxon>Coniochaetales</taxon>
        <taxon>Coniochaetaceae</taxon>
        <taxon>Coniochaeta</taxon>
    </lineage>
</organism>
<feature type="domain" description="HeH/LEM" evidence="2">
    <location>
        <begin position="214"/>
        <end position="236"/>
    </location>
</feature>
<evidence type="ECO:0000259" key="2">
    <source>
        <dbReference type="Pfam" id="PF12949"/>
    </source>
</evidence>
<sequence length="249" mass="27891">MSCTVSLRSLPATTRAHKALIREFNAEQRERASQAAAHEKAAIKRNTQVRRFPPPHHSSHTRFRSLVQPIDREESGDESRKEQVNLLTSIKIAFDVDDSSTGDDLRAVPERTFQKPQGRFVTKRRTAGFGETHIIRDKPTYIFAEDSDNCTSEALEEEESSEDSSDPGSVAEFVSEDEMGQSDPWDHYDATAGAPTESSCEAPGFDPTKITMEKLVKHDIEYASKAKKADLVGLFRAHVVTQRERIGEE</sequence>
<reference evidence="3 4" key="1">
    <citation type="submission" date="2016-10" db="EMBL/GenBank/DDBJ databases">
        <title>Draft genome sequence of Coniochaeta ligniaria NRRL30616, a lignocellulolytic fungus for bioabatement of inhibitors in plant biomass hydrolysates.</title>
        <authorList>
            <consortium name="DOE Joint Genome Institute"/>
            <person name="Jimenez D.J."/>
            <person name="Hector R.E."/>
            <person name="Riley R."/>
            <person name="Sun H."/>
            <person name="Grigoriev I.V."/>
            <person name="Van Elsas J.D."/>
            <person name="Nichols N.N."/>
        </authorList>
    </citation>
    <scope>NUCLEOTIDE SEQUENCE [LARGE SCALE GENOMIC DNA]</scope>
    <source>
        <strain evidence="3 4">NRRL 30616</strain>
    </source>
</reference>
<accession>A0A1J7JH45</accession>
<evidence type="ECO:0000313" key="4">
    <source>
        <dbReference type="Proteomes" id="UP000182658"/>
    </source>
</evidence>
<name>A0A1J7JH45_9PEZI</name>
<protein>
    <recommendedName>
        <fullName evidence="2">HeH/LEM domain-containing protein</fullName>
    </recommendedName>
</protein>
<dbReference type="InterPro" id="IPR025856">
    <property type="entry name" value="HeH/LEM_domain"/>
</dbReference>
<feature type="region of interest" description="Disordered" evidence="1">
    <location>
        <begin position="155"/>
        <end position="206"/>
    </location>
</feature>
<evidence type="ECO:0000256" key="1">
    <source>
        <dbReference type="SAM" id="MobiDB-lite"/>
    </source>
</evidence>
<evidence type="ECO:0000313" key="3">
    <source>
        <dbReference type="EMBL" id="OIW29056.1"/>
    </source>
</evidence>
<dbReference type="EMBL" id="KV875098">
    <property type="protein sequence ID" value="OIW29056.1"/>
    <property type="molecule type" value="Genomic_DNA"/>
</dbReference>
<dbReference type="Proteomes" id="UP000182658">
    <property type="component" value="Unassembled WGS sequence"/>
</dbReference>
<dbReference type="CDD" id="cd12935">
    <property type="entry name" value="LEM_like"/>
    <property type="match status" value="1"/>
</dbReference>
<gene>
    <name evidence="3" type="ORF">CONLIGDRAFT_681976</name>
</gene>
<dbReference type="Pfam" id="PF12949">
    <property type="entry name" value="HeH"/>
    <property type="match status" value="1"/>
</dbReference>